<evidence type="ECO:0000313" key="2">
    <source>
        <dbReference type="Proteomes" id="UP001549104"/>
    </source>
</evidence>
<gene>
    <name evidence="1" type="ORF">ABIC55_003761</name>
</gene>
<reference evidence="1 2" key="1">
    <citation type="submission" date="2024-06" db="EMBL/GenBank/DDBJ databases">
        <title>Sorghum-associated microbial communities from plants grown in Nebraska, USA.</title>
        <authorList>
            <person name="Schachtman D."/>
        </authorList>
    </citation>
    <scope>NUCLEOTIDE SEQUENCE [LARGE SCALE GENOMIC DNA]</scope>
    <source>
        <strain evidence="1 2">1288</strain>
    </source>
</reference>
<proteinExistence type="predicted"/>
<evidence type="ECO:0000313" key="1">
    <source>
        <dbReference type="EMBL" id="MET3658643.1"/>
    </source>
</evidence>
<accession>A0ABV2KF44</accession>
<name>A0ABV2KF44_SPOPS</name>
<keyword evidence="2" id="KW-1185">Reference proteome</keyword>
<dbReference type="EMBL" id="JBEPME010000006">
    <property type="protein sequence ID" value="MET3658643.1"/>
    <property type="molecule type" value="Genomic_DNA"/>
</dbReference>
<sequence>MVRFKDLNFGLGMFLHTIESEEEFTDYKYIIKSLKPDVVIDDIKEGYFSKIPDELKNDGLVKKAYYEKLEKLNMIRIKKRDIANDSMFDYQGKDVSIDLNHPDWFGSYHLKGKVVSVEFDEQKREFRLLLEFNKQSGRGRGVGGRDGKVRGFRRYSIYESDIDSIVVED</sequence>
<protein>
    <submittedName>
        <fullName evidence="1">Uncharacterized protein</fullName>
    </submittedName>
</protein>
<comment type="caution">
    <text evidence="1">The sequence shown here is derived from an EMBL/GenBank/DDBJ whole genome shotgun (WGS) entry which is preliminary data.</text>
</comment>
<organism evidence="1 2">
    <name type="scientific">Sporosarcina psychrophila</name>
    <name type="common">Bacillus psychrophilus</name>
    <dbReference type="NCBI Taxonomy" id="1476"/>
    <lineage>
        <taxon>Bacteria</taxon>
        <taxon>Bacillati</taxon>
        <taxon>Bacillota</taxon>
        <taxon>Bacilli</taxon>
        <taxon>Bacillales</taxon>
        <taxon>Caryophanaceae</taxon>
        <taxon>Sporosarcina</taxon>
    </lineage>
</organism>
<dbReference type="Proteomes" id="UP001549104">
    <property type="component" value="Unassembled WGS sequence"/>
</dbReference>
<dbReference type="RefSeq" id="WP_354314322.1">
    <property type="nucleotide sequence ID" value="NZ_JBEPME010000006.1"/>
</dbReference>